<feature type="domain" description="HTH lacI-type" evidence="4">
    <location>
        <begin position="2"/>
        <end position="56"/>
    </location>
</feature>
<dbReference type="SUPFAM" id="SSF47413">
    <property type="entry name" value="lambda repressor-like DNA-binding domains"/>
    <property type="match status" value="1"/>
</dbReference>
<dbReference type="CDD" id="cd01392">
    <property type="entry name" value="HTH_LacI"/>
    <property type="match status" value="1"/>
</dbReference>
<proteinExistence type="predicted"/>
<sequence>MASIGDVARAAGVSNATVSRAMSGRGAVSDDAREKVRAAARALGYVASASAASLSTGRSVNIGILTPVINRWFFTEVIRGAQEELAHHGYDVTLYTLGTEMSQRTRMMDDFIRRGRVDAFIAIEVPLTPDEVRGLHALNKPVIGVGGAISGVRTISIDDTEVVRIGMQHLLDLGHTSIGFIGGKDDDVDAFNVASTRRKTYESTLRQAGIPLLPGMMEFGDFTIPSGHVAAKKLLTSPNPPRAIIAASDEMAFGAIMAARELGVSIPNELSIVGIDGHDLAEFFSLTTVDQNPVQQGRTAATILLDEILPHRSETIDINTALPVTLVQRSSTARR</sequence>
<dbReference type="SMART" id="SM00354">
    <property type="entry name" value="HTH_LACI"/>
    <property type="match status" value="1"/>
</dbReference>
<protein>
    <submittedName>
        <fullName evidence="5">Unannotated protein</fullName>
    </submittedName>
</protein>
<evidence type="ECO:0000313" key="5">
    <source>
        <dbReference type="EMBL" id="CAB4597346.1"/>
    </source>
</evidence>
<dbReference type="Pfam" id="PF00356">
    <property type="entry name" value="LacI"/>
    <property type="match status" value="1"/>
</dbReference>
<keyword evidence="1" id="KW-0805">Transcription regulation</keyword>
<dbReference type="PROSITE" id="PS50932">
    <property type="entry name" value="HTH_LACI_2"/>
    <property type="match status" value="1"/>
</dbReference>
<dbReference type="InterPro" id="IPR046335">
    <property type="entry name" value="LacI/GalR-like_sensor"/>
</dbReference>
<dbReference type="GO" id="GO:0003700">
    <property type="term" value="F:DNA-binding transcription factor activity"/>
    <property type="evidence" value="ECO:0007669"/>
    <property type="project" value="TreeGrafter"/>
</dbReference>
<evidence type="ECO:0000256" key="2">
    <source>
        <dbReference type="ARBA" id="ARBA00023125"/>
    </source>
</evidence>
<evidence type="ECO:0000256" key="1">
    <source>
        <dbReference type="ARBA" id="ARBA00023015"/>
    </source>
</evidence>
<evidence type="ECO:0000259" key="4">
    <source>
        <dbReference type="PROSITE" id="PS50932"/>
    </source>
</evidence>
<dbReference type="InterPro" id="IPR010982">
    <property type="entry name" value="Lambda_DNA-bd_dom_sf"/>
</dbReference>
<dbReference type="InterPro" id="IPR000843">
    <property type="entry name" value="HTH_LacI"/>
</dbReference>
<keyword evidence="3" id="KW-0804">Transcription</keyword>
<dbReference type="AlphaFoldDB" id="A0A6J6G7V4"/>
<dbReference type="EMBL" id="CAEZUE010000117">
    <property type="protein sequence ID" value="CAB4597346.1"/>
    <property type="molecule type" value="Genomic_DNA"/>
</dbReference>
<accession>A0A6J6G7V4</accession>
<dbReference type="Pfam" id="PF13377">
    <property type="entry name" value="Peripla_BP_3"/>
    <property type="match status" value="1"/>
</dbReference>
<dbReference type="PANTHER" id="PTHR30146">
    <property type="entry name" value="LACI-RELATED TRANSCRIPTIONAL REPRESSOR"/>
    <property type="match status" value="1"/>
</dbReference>
<dbReference type="Gene3D" id="3.40.50.2300">
    <property type="match status" value="2"/>
</dbReference>
<organism evidence="5">
    <name type="scientific">freshwater metagenome</name>
    <dbReference type="NCBI Taxonomy" id="449393"/>
    <lineage>
        <taxon>unclassified sequences</taxon>
        <taxon>metagenomes</taxon>
        <taxon>ecological metagenomes</taxon>
    </lineage>
</organism>
<name>A0A6J6G7V4_9ZZZZ</name>
<dbReference type="PANTHER" id="PTHR30146:SF153">
    <property type="entry name" value="LACTOSE OPERON REPRESSOR"/>
    <property type="match status" value="1"/>
</dbReference>
<dbReference type="Gene3D" id="1.10.260.40">
    <property type="entry name" value="lambda repressor-like DNA-binding domains"/>
    <property type="match status" value="1"/>
</dbReference>
<dbReference type="CDD" id="cd06267">
    <property type="entry name" value="PBP1_LacI_sugar_binding-like"/>
    <property type="match status" value="1"/>
</dbReference>
<gene>
    <name evidence="5" type="ORF">UFOPK1788_00868</name>
</gene>
<dbReference type="SUPFAM" id="SSF53822">
    <property type="entry name" value="Periplasmic binding protein-like I"/>
    <property type="match status" value="1"/>
</dbReference>
<evidence type="ECO:0000256" key="3">
    <source>
        <dbReference type="ARBA" id="ARBA00023163"/>
    </source>
</evidence>
<dbReference type="GO" id="GO:0000976">
    <property type="term" value="F:transcription cis-regulatory region binding"/>
    <property type="evidence" value="ECO:0007669"/>
    <property type="project" value="TreeGrafter"/>
</dbReference>
<reference evidence="5" key="1">
    <citation type="submission" date="2020-05" db="EMBL/GenBank/DDBJ databases">
        <authorList>
            <person name="Chiriac C."/>
            <person name="Salcher M."/>
            <person name="Ghai R."/>
            <person name="Kavagutti S V."/>
        </authorList>
    </citation>
    <scope>NUCLEOTIDE SEQUENCE</scope>
</reference>
<dbReference type="InterPro" id="IPR028082">
    <property type="entry name" value="Peripla_BP_I"/>
</dbReference>
<keyword evidence="2" id="KW-0238">DNA-binding</keyword>
<dbReference type="PROSITE" id="PS00356">
    <property type="entry name" value="HTH_LACI_1"/>
    <property type="match status" value="1"/>
</dbReference>